<keyword evidence="4" id="KW-1185">Reference proteome</keyword>
<name>X0PGV6_9LACO</name>
<reference evidence="1" key="1">
    <citation type="journal article" date="2014" name="Genome Announc.">
        <title>Draft Genome Sequences of Two Lactobacillus Strains, L. farraginis JCM 14108T and L. composti JCM 14202T, Isolated from Compost of Distilled Shochu Residue.</title>
        <authorList>
            <person name="Yuki M."/>
            <person name="Oshima K."/>
            <person name="Suda W."/>
            <person name="Kitahara M."/>
            <person name="Kitamura K."/>
            <person name="Iida T."/>
            <person name="Hattori M."/>
            <person name="Ohkuma M."/>
        </authorList>
    </citation>
    <scope>NUCLEOTIDE SEQUENCE [LARGE SCALE GENOMIC DNA]</scope>
    <source>
        <strain evidence="1">JCM 14108</strain>
    </source>
</reference>
<protein>
    <submittedName>
        <fullName evidence="1">Uncharacterized protein</fullName>
    </submittedName>
</protein>
<proteinExistence type="predicted"/>
<evidence type="ECO:0000313" key="1">
    <source>
        <dbReference type="EMBL" id="GAF36222.1"/>
    </source>
</evidence>
<comment type="caution">
    <text evidence="1">The sequence shown here is derived from an EMBL/GenBank/DDBJ whole genome shotgun (WGS) entry which is preliminary data.</text>
</comment>
<dbReference type="EMBL" id="AZFY01000148">
    <property type="protein sequence ID" value="KRM01749.1"/>
    <property type="molecule type" value="Genomic_DNA"/>
</dbReference>
<dbReference type="Proteomes" id="UP000019488">
    <property type="component" value="Unassembled WGS sequence"/>
</dbReference>
<dbReference type="AlphaFoldDB" id="X0PGV6"/>
<accession>X0PGV6</accession>
<gene>
    <name evidence="2" type="ORF">FD41_GL001458</name>
    <name evidence="1" type="ORF">JCM14108_1177</name>
</gene>
<dbReference type="Pfam" id="PF20092">
    <property type="entry name" value="DUF6483"/>
    <property type="match status" value="1"/>
</dbReference>
<dbReference type="Proteomes" id="UP000051966">
    <property type="component" value="Unassembled WGS sequence"/>
</dbReference>
<evidence type="ECO:0000313" key="4">
    <source>
        <dbReference type="Proteomes" id="UP000051966"/>
    </source>
</evidence>
<dbReference type="OrthoDB" id="2306268at2"/>
<evidence type="ECO:0000313" key="2">
    <source>
        <dbReference type="EMBL" id="KRM01749.1"/>
    </source>
</evidence>
<evidence type="ECO:0000313" key="3">
    <source>
        <dbReference type="Proteomes" id="UP000019488"/>
    </source>
</evidence>
<sequence length="121" mass="13581">MQDESDFILRQIRAFAEGLGYILAHGKGGHSQTEIIFPARQEQKLPHQTELQSLIDKKQYAGAAERLLSLQYAMTDDQFTALGIWLYASLNELSDAQLLEGGFSKKSIIAGLNQLKEFHKT</sequence>
<dbReference type="RefSeq" id="WP_035178834.1">
    <property type="nucleotide sequence ID" value="NZ_AZFY01000148.1"/>
</dbReference>
<dbReference type="EMBL" id="BAKI01000008">
    <property type="protein sequence ID" value="GAF36222.1"/>
    <property type="molecule type" value="Genomic_DNA"/>
</dbReference>
<reference evidence="2 4" key="2">
    <citation type="journal article" date="2015" name="Genome Announc.">
        <title>Expanding the biotechnology potential of lactobacilli through comparative genomics of 213 strains and associated genera.</title>
        <authorList>
            <person name="Sun Z."/>
            <person name="Harris H.M."/>
            <person name="McCann A."/>
            <person name="Guo C."/>
            <person name="Argimon S."/>
            <person name="Zhang W."/>
            <person name="Yang X."/>
            <person name="Jeffery I.B."/>
            <person name="Cooney J.C."/>
            <person name="Kagawa T.F."/>
            <person name="Liu W."/>
            <person name="Song Y."/>
            <person name="Salvetti E."/>
            <person name="Wrobel A."/>
            <person name="Rasinkangas P."/>
            <person name="Parkhill J."/>
            <person name="Rea M.C."/>
            <person name="O'Sullivan O."/>
            <person name="Ritari J."/>
            <person name="Douillard F.P."/>
            <person name="Paul Ross R."/>
            <person name="Yang R."/>
            <person name="Briner A.E."/>
            <person name="Felis G.E."/>
            <person name="de Vos W.M."/>
            <person name="Barrangou R."/>
            <person name="Klaenhammer T.R."/>
            <person name="Caufield P.W."/>
            <person name="Cui Y."/>
            <person name="Zhang H."/>
            <person name="O'Toole P.W."/>
        </authorList>
    </citation>
    <scope>NUCLEOTIDE SEQUENCE [LARGE SCALE GENOMIC DNA]</scope>
    <source>
        <strain evidence="2 4">DSM 18382</strain>
    </source>
</reference>
<dbReference type="InterPro" id="IPR045507">
    <property type="entry name" value="DUF6483"/>
</dbReference>
<dbReference type="eggNOG" id="ENOG5030ABC">
    <property type="taxonomic scope" value="Bacteria"/>
</dbReference>
<dbReference type="PATRIC" id="fig|1423743.5.peg.1510"/>
<organism evidence="1 3">
    <name type="scientific">Lentilactobacillus farraginis DSM 18382 = JCM 14108</name>
    <dbReference type="NCBI Taxonomy" id="1423743"/>
    <lineage>
        <taxon>Bacteria</taxon>
        <taxon>Bacillati</taxon>
        <taxon>Bacillota</taxon>
        <taxon>Bacilli</taxon>
        <taxon>Lactobacillales</taxon>
        <taxon>Lactobacillaceae</taxon>
        <taxon>Lentilactobacillus</taxon>
    </lineage>
</organism>